<dbReference type="Proteomes" id="UP001596091">
    <property type="component" value="Unassembled WGS sequence"/>
</dbReference>
<keyword evidence="2" id="KW-1185">Reference proteome</keyword>
<evidence type="ECO:0008006" key="3">
    <source>
        <dbReference type="Google" id="ProtNLM"/>
    </source>
</evidence>
<organism evidence="1 2">
    <name type="scientific">Acidicapsa dinghuensis</name>
    <dbReference type="NCBI Taxonomy" id="2218256"/>
    <lineage>
        <taxon>Bacteria</taxon>
        <taxon>Pseudomonadati</taxon>
        <taxon>Acidobacteriota</taxon>
        <taxon>Terriglobia</taxon>
        <taxon>Terriglobales</taxon>
        <taxon>Acidobacteriaceae</taxon>
        <taxon>Acidicapsa</taxon>
    </lineage>
</organism>
<name>A0ABW1EHY1_9BACT</name>
<evidence type="ECO:0000313" key="2">
    <source>
        <dbReference type="Proteomes" id="UP001596091"/>
    </source>
</evidence>
<sequence>MPISLPAQGLRGRVFRRAVSTPRLILTIALVAACGSIAIQQAAAQGCILARSPEVGGLPTGQGGVLEPGHYQLSIGERHQFSYQHYVGDVYQEYREQQHTEVENRINLVTANLTYQITPRVSVEIDAPWLFASRKSANSPIKYQATGVGDTIIGVNSWLRNPQHAARNNISGGLGILIPTGNDDVQNNVNTNTTGTGSPVEVTAPVDYSIQPGNGGWGLVMQWMGYQRINSNMVFYFDGDYIATQGGTNGVQRGATLSSTQPLNNYVAISDQYLLEAGVEFPVPHAKGLGATFGPRDEGVPAHNLFPVSNDGFRRPGYAVTLGPGAEYTHGHEILTAGVYKAVRRDRTVSYPDSVYGAHGDAAFAQYVWLASLTHRF</sequence>
<dbReference type="EMBL" id="JBHSPH010000005">
    <property type="protein sequence ID" value="MFC5863604.1"/>
    <property type="molecule type" value="Genomic_DNA"/>
</dbReference>
<gene>
    <name evidence="1" type="ORF">ACFPT7_14955</name>
</gene>
<reference evidence="2" key="1">
    <citation type="journal article" date="2019" name="Int. J. Syst. Evol. Microbiol.">
        <title>The Global Catalogue of Microorganisms (GCM) 10K type strain sequencing project: providing services to taxonomists for standard genome sequencing and annotation.</title>
        <authorList>
            <consortium name="The Broad Institute Genomics Platform"/>
            <consortium name="The Broad Institute Genome Sequencing Center for Infectious Disease"/>
            <person name="Wu L."/>
            <person name="Ma J."/>
        </authorList>
    </citation>
    <scope>NUCLEOTIDE SEQUENCE [LARGE SCALE GENOMIC DNA]</scope>
    <source>
        <strain evidence="2">JCM 4087</strain>
    </source>
</reference>
<accession>A0ABW1EHY1</accession>
<proteinExistence type="predicted"/>
<dbReference type="RefSeq" id="WP_263340129.1">
    <property type="nucleotide sequence ID" value="NZ_JAGSYH010000005.1"/>
</dbReference>
<protein>
    <recommendedName>
        <fullName evidence="3">Transporter</fullName>
    </recommendedName>
</protein>
<evidence type="ECO:0000313" key="1">
    <source>
        <dbReference type="EMBL" id="MFC5863604.1"/>
    </source>
</evidence>
<comment type="caution">
    <text evidence="1">The sequence shown here is derived from an EMBL/GenBank/DDBJ whole genome shotgun (WGS) entry which is preliminary data.</text>
</comment>